<evidence type="ECO:0000313" key="2">
    <source>
        <dbReference type="EMBL" id="PPK81635.1"/>
    </source>
</evidence>
<accession>A0A2S6HUW9</accession>
<dbReference type="AlphaFoldDB" id="A0A2S6HUW9"/>
<dbReference type="RefSeq" id="WP_104436715.1">
    <property type="nucleotide sequence ID" value="NZ_PTJA01000004.1"/>
</dbReference>
<evidence type="ECO:0000259" key="1">
    <source>
        <dbReference type="Pfam" id="PF04965"/>
    </source>
</evidence>
<gene>
    <name evidence="2" type="ORF">BXY41_104438</name>
</gene>
<dbReference type="Proteomes" id="UP000237749">
    <property type="component" value="Unassembled WGS sequence"/>
</dbReference>
<evidence type="ECO:0000313" key="3">
    <source>
        <dbReference type="Proteomes" id="UP000237749"/>
    </source>
</evidence>
<protein>
    <recommendedName>
        <fullName evidence="1">IraD/Gp25-like domain-containing protein</fullName>
    </recommendedName>
</protein>
<dbReference type="OrthoDB" id="92682at2"/>
<dbReference type="InterPro" id="IPR007048">
    <property type="entry name" value="IraD/Gp25-like"/>
</dbReference>
<reference evidence="2 3" key="1">
    <citation type="submission" date="2018-02" db="EMBL/GenBank/DDBJ databases">
        <title>Genomic Encyclopedia of Archaeal and Bacterial Type Strains, Phase II (KMG-II): from individual species to whole genera.</title>
        <authorList>
            <person name="Goeker M."/>
        </authorList>
    </citation>
    <scope>NUCLEOTIDE SEQUENCE [LARGE SCALE GENOMIC DNA]</scope>
    <source>
        <strain evidence="2 3">DSM 3808</strain>
    </source>
</reference>
<dbReference type="EMBL" id="PTJA01000004">
    <property type="protein sequence ID" value="PPK81635.1"/>
    <property type="molecule type" value="Genomic_DNA"/>
</dbReference>
<organism evidence="2 3">
    <name type="scientific">Lacrimispora xylanisolvens</name>
    <dbReference type="NCBI Taxonomy" id="384636"/>
    <lineage>
        <taxon>Bacteria</taxon>
        <taxon>Bacillati</taxon>
        <taxon>Bacillota</taxon>
        <taxon>Clostridia</taxon>
        <taxon>Lachnospirales</taxon>
        <taxon>Lachnospiraceae</taxon>
        <taxon>Lacrimispora</taxon>
    </lineage>
</organism>
<name>A0A2S6HUW9_9FIRM</name>
<proteinExistence type="predicted"/>
<dbReference type="SUPFAM" id="SSF160719">
    <property type="entry name" value="gpW/gp25-like"/>
    <property type="match status" value="1"/>
</dbReference>
<dbReference type="Pfam" id="PF04965">
    <property type="entry name" value="GPW_gp25"/>
    <property type="match status" value="1"/>
</dbReference>
<comment type="caution">
    <text evidence="2">The sequence shown here is derived from an EMBL/GenBank/DDBJ whole genome shotgun (WGS) entry which is preliminary data.</text>
</comment>
<dbReference type="Gene3D" id="3.10.450.40">
    <property type="match status" value="1"/>
</dbReference>
<keyword evidence="3" id="KW-1185">Reference proteome</keyword>
<sequence length="99" mass="11137">MVNYELSITGLSGRLEEELKRNLKALLGTRAGSQPADRDFGISWGCLDEVPEAAESLFFLEVTSKVEKYEPRVSIKDITFENKEGTIIPHIYFAGKEEI</sequence>
<feature type="domain" description="IraD/Gp25-like" evidence="1">
    <location>
        <begin position="14"/>
        <end position="84"/>
    </location>
</feature>